<feature type="compositionally biased region" description="Polar residues" evidence="3">
    <location>
        <begin position="145"/>
        <end position="155"/>
    </location>
</feature>
<name>A0A8R1ENH6_CAEJA</name>
<protein>
    <submittedName>
        <fullName evidence="5">CCHC-type domain-containing protein</fullName>
    </submittedName>
</protein>
<keyword evidence="6" id="KW-1185">Reference proteome</keyword>
<dbReference type="GO" id="GO:0003676">
    <property type="term" value="F:nucleic acid binding"/>
    <property type="evidence" value="ECO:0007669"/>
    <property type="project" value="InterPro"/>
</dbReference>
<keyword evidence="1" id="KW-0862">Zinc</keyword>
<dbReference type="Gene3D" id="4.10.60.10">
    <property type="entry name" value="Zinc finger, CCHC-type"/>
    <property type="match status" value="1"/>
</dbReference>
<dbReference type="PANTHER" id="PTHR33223">
    <property type="entry name" value="CCHC-TYPE DOMAIN-CONTAINING PROTEIN"/>
    <property type="match status" value="1"/>
</dbReference>
<dbReference type="Proteomes" id="UP000005237">
    <property type="component" value="Unassembled WGS sequence"/>
</dbReference>
<dbReference type="PROSITE" id="PS00141">
    <property type="entry name" value="ASP_PROTEASE"/>
    <property type="match status" value="1"/>
</dbReference>
<dbReference type="PANTHER" id="PTHR33223:SF6">
    <property type="entry name" value="CCHC-TYPE DOMAIN-CONTAINING PROTEIN"/>
    <property type="match status" value="1"/>
</dbReference>
<dbReference type="InterPro" id="IPR036875">
    <property type="entry name" value="Znf_CCHC_sf"/>
</dbReference>
<evidence type="ECO:0000313" key="6">
    <source>
        <dbReference type="Proteomes" id="UP000005237"/>
    </source>
</evidence>
<dbReference type="Gene3D" id="2.40.70.10">
    <property type="entry name" value="Acid Proteases"/>
    <property type="match status" value="1"/>
</dbReference>
<organism evidence="5 6">
    <name type="scientific">Caenorhabditis japonica</name>
    <dbReference type="NCBI Taxonomy" id="281687"/>
    <lineage>
        <taxon>Eukaryota</taxon>
        <taxon>Metazoa</taxon>
        <taxon>Ecdysozoa</taxon>
        <taxon>Nematoda</taxon>
        <taxon>Chromadorea</taxon>
        <taxon>Rhabditida</taxon>
        <taxon>Rhabditina</taxon>
        <taxon>Rhabditomorpha</taxon>
        <taxon>Rhabditoidea</taxon>
        <taxon>Rhabditidae</taxon>
        <taxon>Peloderinae</taxon>
        <taxon>Caenorhabditis</taxon>
    </lineage>
</organism>
<dbReference type="InterPro" id="IPR021109">
    <property type="entry name" value="Peptidase_aspartic_dom_sf"/>
</dbReference>
<dbReference type="Pfam" id="PF00098">
    <property type="entry name" value="zf-CCHC"/>
    <property type="match status" value="1"/>
</dbReference>
<dbReference type="GO" id="GO:0005737">
    <property type="term" value="C:cytoplasm"/>
    <property type="evidence" value="ECO:0007669"/>
    <property type="project" value="UniProtKB-ARBA"/>
</dbReference>
<feature type="coiled-coil region" evidence="2">
    <location>
        <begin position="440"/>
        <end position="474"/>
    </location>
</feature>
<feature type="domain" description="CCHC-type" evidence="4">
    <location>
        <begin position="392"/>
        <end position="407"/>
    </location>
</feature>
<dbReference type="AlphaFoldDB" id="A0A8R1ENH6"/>
<accession>A0A8R1ENH6</accession>
<feature type="region of interest" description="Disordered" evidence="3">
    <location>
        <begin position="145"/>
        <end position="170"/>
    </location>
</feature>
<keyword evidence="1" id="KW-0479">Metal-binding</keyword>
<dbReference type="GO" id="GO:0004190">
    <property type="term" value="F:aspartic-type endopeptidase activity"/>
    <property type="evidence" value="ECO:0007669"/>
    <property type="project" value="InterPro"/>
</dbReference>
<evidence type="ECO:0000256" key="3">
    <source>
        <dbReference type="SAM" id="MobiDB-lite"/>
    </source>
</evidence>
<dbReference type="Pfam" id="PF13975">
    <property type="entry name" value="gag-asp_proteas"/>
    <property type="match status" value="1"/>
</dbReference>
<reference evidence="5" key="2">
    <citation type="submission" date="2022-06" db="UniProtKB">
        <authorList>
            <consortium name="EnsemblMetazoa"/>
        </authorList>
    </citation>
    <scope>IDENTIFICATION</scope>
    <source>
        <strain evidence="5">DF5081</strain>
    </source>
</reference>
<evidence type="ECO:0000256" key="1">
    <source>
        <dbReference type="PROSITE-ProRule" id="PRU00047"/>
    </source>
</evidence>
<dbReference type="SUPFAM" id="SSF57756">
    <property type="entry name" value="Retrovirus zinc finger-like domains"/>
    <property type="match status" value="1"/>
</dbReference>
<keyword evidence="2" id="KW-0175">Coiled coil</keyword>
<evidence type="ECO:0000259" key="4">
    <source>
        <dbReference type="PROSITE" id="PS50158"/>
    </source>
</evidence>
<proteinExistence type="predicted"/>
<dbReference type="InterPro" id="IPR001878">
    <property type="entry name" value="Znf_CCHC"/>
</dbReference>
<dbReference type="GO" id="GO:0019899">
    <property type="term" value="F:enzyme binding"/>
    <property type="evidence" value="ECO:0007669"/>
    <property type="project" value="UniProtKB-ARBA"/>
</dbReference>
<keyword evidence="1" id="KW-0863">Zinc-finger</keyword>
<dbReference type="GO" id="GO:0006508">
    <property type="term" value="P:proteolysis"/>
    <property type="evidence" value="ECO:0007669"/>
    <property type="project" value="InterPro"/>
</dbReference>
<dbReference type="InterPro" id="IPR001969">
    <property type="entry name" value="Aspartic_peptidase_AS"/>
</dbReference>
<evidence type="ECO:0000256" key="2">
    <source>
        <dbReference type="SAM" id="Coils"/>
    </source>
</evidence>
<evidence type="ECO:0000313" key="5">
    <source>
        <dbReference type="EnsemblMetazoa" id="CJA38801b.1"/>
    </source>
</evidence>
<dbReference type="CDD" id="cd00303">
    <property type="entry name" value="retropepsin_like"/>
    <property type="match status" value="1"/>
</dbReference>
<dbReference type="InterPro" id="IPR005162">
    <property type="entry name" value="Retrotrans_gag_dom"/>
</dbReference>
<dbReference type="GO" id="GO:0008270">
    <property type="term" value="F:zinc ion binding"/>
    <property type="evidence" value="ECO:0007669"/>
    <property type="project" value="UniProtKB-KW"/>
</dbReference>
<dbReference type="SUPFAM" id="SSF50630">
    <property type="entry name" value="Acid proteases"/>
    <property type="match status" value="1"/>
</dbReference>
<sequence>MAQLVWRTDSCLPRFTGRSEVKAVHLLELKNAAVVDFNAIAAKMEETSDRALAEMTALGGQVDRRAANVTNLERLVDQIRHRIEVLEIQQAGILVHMATPPSGMTPSNCPISCVGTVSYADGAATSGDNEVQVAIRNPTIEIKVSDSTNQSVYQENDQRNDQEMDDEQSPELREAQVHRVNVLGFKSTVSIGTYSGAFSESLSSFVRQFKDQMRAADAEASETAQVYAFLTFLVGNARDRAEEFLNEKADATVDQLVADLKATFESELTSKLKMAQFNKCRQEHGESIEKYYNRVRVLAAQAFRCEERQTIEKKARDAFLNGLDDTIQAFDEAIRQEILREDRLASQQYAPTVALLEEMRSLKNDWYNSQEGQNNWHNNQDEEKSRRFNGSCFYCGIFGHTARDCQKKKAGFPRVIRTNEEAVMNHQIQQRPAHVNATTTDDLLAQLEVYKQQVEELQRINNELLSEQSNARDVRSLAWPEKENKKMESKSSFMVNSAHFSQIPLTAQIPISINGFRCFALVDTGSTITVASQSFSRRIGVTKLHQASASHAVAIGGNEVQMAGAAFVSFAIGSFNLIHRVHFTENECTPEGPRDYSIVLGNDLLSQLPQFSIDYIRSMFHMGEDVLPIGNRHITCNPEVLDVNVLEESVVSAKNESFISCSMPTTAVVSNAGYLIRSQCLTQKSLLTAPLLVKSKNFRILVTNPTDFAVTLPPGTKAAEAIELCEDEIKSI</sequence>
<dbReference type="PROSITE" id="PS50158">
    <property type="entry name" value="ZF_CCHC"/>
    <property type="match status" value="1"/>
</dbReference>
<dbReference type="Pfam" id="PF03732">
    <property type="entry name" value="Retrotrans_gag"/>
    <property type="match status" value="1"/>
</dbReference>
<dbReference type="SMART" id="SM00343">
    <property type="entry name" value="ZnF_C2HC"/>
    <property type="match status" value="1"/>
</dbReference>
<reference evidence="6" key="1">
    <citation type="submission" date="2010-08" db="EMBL/GenBank/DDBJ databases">
        <authorList>
            <consortium name="Caenorhabditis japonica Sequencing Consortium"/>
            <person name="Wilson R.K."/>
        </authorList>
    </citation>
    <scope>NUCLEOTIDE SEQUENCE [LARGE SCALE GENOMIC DNA]</scope>
    <source>
        <strain evidence="6">DF5081</strain>
    </source>
</reference>
<dbReference type="EnsemblMetazoa" id="CJA38801b.1">
    <property type="protein sequence ID" value="CJA38801b.1"/>
    <property type="gene ID" value="WBGene00214648"/>
</dbReference>